<keyword evidence="1" id="KW-0812">Transmembrane</keyword>
<proteinExistence type="predicted"/>
<dbReference type="EMBL" id="GBRH01191401">
    <property type="protein sequence ID" value="JAE06495.1"/>
    <property type="molecule type" value="Transcribed_RNA"/>
</dbReference>
<reference evidence="2" key="1">
    <citation type="submission" date="2014-09" db="EMBL/GenBank/DDBJ databases">
        <authorList>
            <person name="Magalhaes I.L.F."/>
            <person name="Oliveira U."/>
            <person name="Santos F.R."/>
            <person name="Vidigal T.H.D.A."/>
            <person name="Brescovit A.D."/>
            <person name="Santos A.J."/>
        </authorList>
    </citation>
    <scope>NUCLEOTIDE SEQUENCE</scope>
    <source>
        <tissue evidence="2">Shoot tissue taken approximately 20 cm above the soil surface</tissue>
    </source>
</reference>
<keyword evidence="1" id="KW-0472">Membrane</keyword>
<protein>
    <submittedName>
        <fullName evidence="2">Uncharacterized protein</fullName>
    </submittedName>
</protein>
<feature type="transmembrane region" description="Helical" evidence="1">
    <location>
        <begin position="9"/>
        <end position="28"/>
    </location>
</feature>
<evidence type="ECO:0000256" key="1">
    <source>
        <dbReference type="SAM" id="Phobius"/>
    </source>
</evidence>
<reference evidence="2" key="2">
    <citation type="journal article" date="2015" name="Data Brief">
        <title>Shoot transcriptome of the giant reed, Arundo donax.</title>
        <authorList>
            <person name="Barrero R.A."/>
            <person name="Guerrero F.D."/>
            <person name="Moolhuijzen P."/>
            <person name="Goolsby J.A."/>
            <person name="Tidwell J."/>
            <person name="Bellgard S.E."/>
            <person name="Bellgard M.I."/>
        </authorList>
    </citation>
    <scope>NUCLEOTIDE SEQUENCE</scope>
    <source>
        <tissue evidence="2">Shoot tissue taken approximately 20 cm above the soil surface</tissue>
    </source>
</reference>
<name>A0A0A9F0E6_ARUDO</name>
<sequence>MADNGYDTIWYNLFALCINSVLFVLVASPHSFFYNNLPLEDIVVNASMFLSNGNGH</sequence>
<organism evidence="2">
    <name type="scientific">Arundo donax</name>
    <name type="common">Giant reed</name>
    <name type="synonym">Donax arundinaceus</name>
    <dbReference type="NCBI Taxonomy" id="35708"/>
    <lineage>
        <taxon>Eukaryota</taxon>
        <taxon>Viridiplantae</taxon>
        <taxon>Streptophyta</taxon>
        <taxon>Embryophyta</taxon>
        <taxon>Tracheophyta</taxon>
        <taxon>Spermatophyta</taxon>
        <taxon>Magnoliopsida</taxon>
        <taxon>Liliopsida</taxon>
        <taxon>Poales</taxon>
        <taxon>Poaceae</taxon>
        <taxon>PACMAD clade</taxon>
        <taxon>Arundinoideae</taxon>
        <taxon>Arundineae</taxon>
        <taxon>Arundo</taxon>
    </lineage>
</organism>
<evidence type="ECO:0000313" key="2">
    <source>
        <dbReference type="EMBL" id="JAE06495.1"/>
    </source>
</evidence>
<keyword evidence="1" id="KW-1133">Transmembrane helix</keyword>
<dbReference type="AlphaFoldDB" id="A0A0A9F0E6"/>
<accession>A0A0A9F0E6</accession>